<proteinExistence type="predicted"/>
<protein>
    <submittedName>
        <fullName evidence="2">Uncharacterized protein</fullName>
    </submittedName>
</protein>
<dbReference type="Proteomes" id="UP000600918">
    <property type="component" value="Unassembled WGS sequence"/>
</dbReference>
<accession>A0A834N1D3</accession>
<feature type="compositionally biased region" description="Acidic residues" evidence="1">
    <location>
        <begin position="12"/>
        <end position="24"/>
    </location>
</feature>
<evidence type="ECO:0000313" key="3">
    <source>
        <dbReference type="Proteomes" id="UP000600918"/>
    </source>
</evidence>
<name>A0A834N1D3_VESPE</name>
<feature type="compositionally biased region" description="Basic and acidic residues" evidence="1">
    <location>
        <begin position="1"/>
        <end position="11"/>
    </location>
</feature>
<keyword evidence="3" id="KW-1185">Reference proteome</keyword>
<dbReference type="AlphaFoldDB" id="A0A834N1D3"/>
<comment type="caution">
    <text evidence="2">The sequence shown here is derived from an EMBL/GenBank/DDBJ whole genome shotgun (WGS) entry which is preliminary data.</text>
</comment>
<evidence type="ECO:0000313" key="2">
    <source>
        <dbReference type="EMBL" id="KAF7390603.1"/>
    </source>
</evidence>
<evidence type="ECO:0000256" key="1">
    <source>
        <dbReference type="SAM" id="MobiDB-lite"/>
    </source>
</evidence>
<sequence>MKGERVGASERVEEEVEEELEEEPEQALAAAFGETEEKCRALGSGWRAMTEVDSPRFAVGLARARSREL</sequence>
<organism evidence="2 3">
    <name type="scientific">Vespula pensylvanica</name>
    <name type="common">Western yellow jacket</name>
    <name type="synonym">Wasp</name>
    <dbReference type="NCBI Taxonomy" id="30213"/>
    <lineage>
        <taxon>Eukaryota</taxon>
        <taxon>Metazoa</taxon>
        <taxon>Ecdysozoa</taxon>
        <taxon>Arthropoda</taxon>
        <taxon>Hexapoda</taxon>
        <taxon>Insecta</taxon>
        <taxon>Pterygota</taxon>
        <taxon>Neoptera</taxon>
        <taxon>Endopterygota</taxon>
        <taxon>Hymenoptera</taxon>
        <taxon>Apocrita</taxon>
        <taxon>Aculeata</taxon>
        <taxon>Vespoidea</taxon>
        <taxon>Vespidae</taxon>
        <taxon>Vespinae</taxon>
        <taxon>Vespula</taxon>
    </lineage>
</organism>
<feature type="region of interest" description="Disordered" evidence="1">
    <location>
        <begin position="1"/>
        <end position="24"/>
    </location>
</feature>
<gene>
    <name evidence="2" type="ORF">H0235_017765</name>
</gene>
<dbReference type="EMBL" id="JACSDY010000023">
    <property type="protein sequence ID" value="KAF7390603.1"/>
    <property type="molecule type" value="Genomic_DNA"/>
</dbReference>
<reference evidence="2" key="1">
    <citation type="journal article" date="2020" name="G3 (Bethesda)">
        <title>High-Quality Assemblies for Three Invasive Social Wasps from the &lt;i&gt;Vespula&lt;/i&gt; Genus.</title>
        <authorList>
            <person name="Harrop T.W.R."/>
            <person name="Guhlin J."/>
            <person name="McLaughlin G.M."/>
            <person name="Permina E."/>
            <person name="Stockwell P."/>
            <person name="Gilligan J."/>
            <person name="Le Lec M.F."/>
            <person name="Gruber M.A.M."/>
            <person name="Quinn O."/>
            <person name="Lovegrove M."/>
            <person name="Duncan E.J."/>
            <person name="Remnant E.J."/>
            <person name="Van Eeckhoven J."/>
            <person name="Graham B."/>
            <person name="Knapp R.A."/>
            <person name="Langford K.W."/>
            <person name="Kronenberg Z."/>
            <person name="Press M.O."/>
            <person name="Eacker S.M."/>
            <person name="Wilson-Rankin E.E."/>
            <person name="Purcell J."/>
            <person name="Lester P.J."/>
            <person name="Dearden P.K."/>
        </authorList>
    </citation>
    <scope>NUCLEOTIDE SEQUENCE</scope>
    <source>
        <strain evidence="2">Volc-1</strain>
    </source>
</reference>